<feature type="domain" description="Helicase C-terminal" evidence="5">
    <location>
        <begin position="683"/>
        <end position="839"/>
    </location>
</feature>
<dbReference type="CDD" id="cd18793">
    <property type="entry name" value="SF2_C_SNF"/>
    <property type="match status" value="1"/>
</dbReference>
<dbReference type="InterPro" id="IPR014001">
    <property type="entry name" value="Helicase_ATP-bd"/>
</dbReference>
<feature type="domain" description="Helicase ATP-binding" evidence="4">
    <location>
        <begin position="397"/>
        <end position="558"/>
    </location>
</feature>
<evidence type="ECO:0000256" key="1">
    <source>
        <dbReference type="ARBA" id="ARBA00022801"/>
    </source>
</evidence>
<keyword evidence="6" id="KW-0723">Serine/threonine-protein kinase</keyword>
<dbReference type="InterPro" id="IPR001650">
    <property type="entry name" value="Helicase_C-like"/>
</dbReference>
<evidence type="ECO:0000259" key="5">
    <source>
        <dbReference type="PROSITE" id="PS51194"/>
    </source>
</evidence>
<gene>
    <name evidence="6" type="ORF">UU35_C0008G0013</name>
</gene>
<dbReference type="PROSITE" id="PS51194">
    <property type="entry name" value="HELICASE_CTER"/>
    <property type="match status" value="1"/>
</dbReference>
<dbReference type="PANTHER" id="PTHR10799">
    <property type="entry name" value="SNF2/RAD54 HELICASE FAMILY"/>
    <property type="match status" value="1"/>
</dbReference>
<dbReference type="InterPro" id="IPR027417">
    <property type="entry name" value="P-loop_NTPase"/>
</dbReference>
<dbReference type="Pfam" id="PF00271">
    <property type="entry name" value="Helicase_C"/>
    <property type="match status" value="1"/>
</dbReference>
<dbReference type="SMART" id="SM00487">
    <property type="entry name" value="DEXDc"/>
    <property type="match status" value="1"/>
</dbReference>
<dbReference type="InterPro" id="IPR038718">
    <property type="entry name" value="SNF2-like_sf"/>
</dbReference>
<proteinExistence type="predicted"/>
<name>A0A0G0UCX6_9BACT</name>
<dbReference type="InterPro" id="IPR049730">
    <property type="entry name" value="SNF2/RAD54-like_C"/>
</dbReference>
<keyword evidence="2" id="KW-0862">Zinc</keyword>
<dbReference type="CDD" id="cd18012">
    <property type="entry name" value="DEXQc_arch_SWI2_SNF2"/>
    <property type="match status" value="1"/>
</dbReference>
<dbReference type="SMART" id="SM00490">
    <property type="entry name" value="HELICc"/>
    <property type="match status" value="1"/>
</dbReference>
<evidence type="ECO:0000259" key="3">
    <source>
        <dbReference type="PROSITE" id="PS50966"/>
    </source>
</evidence>
<dbReference type="EMBL" id="LCAH01000008">
    <property type="protein sequence ID" value="KKR86799.1"/>
    <property type="molecule type" value="Genomic_DNA"/>
</dbReference>
<evidence type="ECO:0000313" key="6">
    <source>
        <dbReference type="EMBL" id="KKR86799.1"/>
    </source>
</evidence>
<organism evidence="6 7">
    <name type="scientific">Candidatus Uhrbacteria bacterium GW2011_GWC2_41_11</name>
    <dbReference type="NCBI Taxonomy" id="1618985"/>
    <lineage>
        <taxon>Bacteria</taxon>
        <taxon>Candidatus Uhriibacteriota</taxon>
    </lineage>
</organism>
<dbReference type="InterPro" id="IPR000330">
    <property type="entry name" value="SNF2_N"/>
</dbReference>
<protein>
    <submittedName>
        <fullName evidence="6">Non-specific serine/threonine protein kinase</fullName>
    </submittedName>
</protein>
<dbReference type="GO" id="GO:0004674">
    <property type="term" value="F:protein serine/threonine kinase activity"/>
    <property type="evidence" value="ECO:0007669"/>
    <property type="project" value="UniProtKB-KW"/>
</dbReference>
<accession>A0A0G0UCX6</accession>
<comment type="caution">
    <text evidence="6">The sequence shown here is derived from an EMBL/GenBank/DDBJ whole genome shotgun (WGS) entry which is preliminary data.</text>
</comment>
<keyword evidence="1" id="KW-0378">Hydrolase</keyword>
<evidence type="ECO:0000256" key="2">
    <source>
        <dbReference type="PROSITE-ProRule" id="PRU00325"/>
    </source>
</evidence>
<dbReference type="Gene3D" id="3.40.50.10810">
    <property type="entry name" value="Tandem AAA-ATPase domain"/>
    <property type="match status" value="1"/>
</dbReference>
<dbReference type="GO" id="GO:0016787">
    <property type="term" value="F:hydrolase activity"/>
    <property type="evidence" value="ECO:0007669"/>
    <property type="project" value="UniProtKB-KW"/>
</dbReference>
<keyword evidence="6" id="KW-0808">Transferase</keyword>
<keyword evidence="2" id="KW-0863">Zinc-finger</keyword>
<keyword evidence="6" id="KW-0418">Kinase</keyword>
<reference evidence="6 7" key="1">
    <citation type="journal article" date="2015" name="Nature">
        <title>rRNA introns, odd ribosomes, and small enigmatic genomes across a large radiation of phyla.</title>
        <authorList>
            <person name="Brown C.T."/>
            <person name="Hug L.A."/>
            <person name="Thomas B.C."/>
            <person name="Sharon I."/>
            <person name="Castelle C.J."/>
            <person name="Singh A."/>
            <person name="Wilkins M.J."/>
            <person name="Williams K.H."/>
            <person name="Banfield J.F."/>
        </authorList>
    </citation>
    <scope>NUCLEOTIDE SEQUENCE [LARGE SCALE GENOMIC DNA]</scope>
</reference>
<dbReference type="Gene3D" id="3.40.50.300">
    <property type="entry name" value="P-loop containing nucleotide triphosphate hydrolases"/>
    <property type="match status" value="1"/>
</dbReference>
<sequence>MITVSLLKRIANPDSYRRGWEYFRRETVEDVSIHRLSDDRSRIHGFVYGGKPYEAELILSPEGDTILTYECSCPYNWQGACKHVVALGLSCIQNLEEEDNDFNEIFEQKKSIPRLQKGMAGLQSKQPQPKRHPLTRILLRLSYEQKTDVLFIDANAEYGPISIPLNQIQEKIHTDRKTGLQHVAVRDWEEEIETHHHLIRAGAKQVKEGRYEVSGGNLYSFLTEELPLLSDAYHVEEDESFAPLNVVEEADLTSQWNLSSASGLDWFSFSVEWHCAGAHLTPEQVESLALGETEFVRGTDGSFIRVRNAKDSRPVVEILETAEKHPDGKYAARLFDAPAMMAILEATRSARVRETDQALSTFLQDAKTGSMPKKPFLAPELEHRLRPYQKDGVAWLSFLRHYGFGGILADDMGLGKTAQTLAFIASLKNRTSPALVVCPKTLVHTWAQEAKKFTPDLRICLIDGPAKDREKNFACFEKSDLVITPYSLIARDLPTYLSQQEPFSVCILDEAQYIKNANTATAKAVKLLPSKQRMALTGTPLENGVHELWSMFDFLMPGFLGSFRSFRQKYLLPIQHHEDHSTLELLRKRVRPFVLRRTKENVVKELPPKIEETRWCDLAPEQLVLYTRTLTQVREDIFEKVKTRGWNRSRVDILSALMRLRRICDHPALVDHSIGRVEETSEKMAHALELVREAVSGGHKVLLFSQFTSMLDILREALDREEIGHVTIEGKTRDRAGAVRRFHEDPTIPVFLLSLRAGGTGLTLTAADTVILFDPWWNPMTERQAMDRAHRIGQTKTVNVYKLATKGTVEEKILALQERKKRLFDALISEEAETLPELSWQEVQELFE</sequence>
<keyword evidence="2" id="KW-0479">Metal-binding</keyword>
<dbReference type="PROSITE" id="PS51192">
    <property type="entry name" value="HELICASE_ATP_BIND_1"/>
    <property type="match status" value="1"/>
</dbReference>
<feature type="domain" description="SWIM-type" evidence="3">
    <location>
        <begin position="53"/>
        <end position="92"/>
    </location>
</feature>
<dbReference type="PROSITE" id="PS50966">
    <property type="entry name" value="ZF_SWIM"/>
    <property type="match status" value="1"/>
</dbReference>
<dbReference type="Proteomes" id="UP000034616">
    <property type="component" value="Unassembled WGS sequence"/>
</dbReference>
<dbReference type="Pfam" id="PF00176">
    <property type="entry name" value="SNF2-rel_dom"/>
    <property type="match status" value="1"/>
</dbReference>
<dbReference type="PATRIC" id="fig|1618985.3.peg.641"/>
<evidence type="ECO:0000259" key="4">
    <source>
        <dbReference type="PROSITE" id="PS51192"/>
    </source>
</evidence>
<dbReference type="SUPFAM" id="SSF52540">
    <property type="entry name" value="P-loop containing nucleoside triphosphate hydrolases"/>
    <property type="match status" value="2"/>
</dbReference>
<dbReference type="AlphaFoldDB" id="A0A0G0UCX6"/>
<evidence type="ECO:0000313" key="7">
    <source>
        <dbReference type="Proteomes" id="UP000034616"/>
    </source>
</evidence>
<dbReference type="InterPro" id="IPR007527">
    <property type="entry name" value="Znf_SWIM"/>
</dbReference>
<dbReference type="GO" id="GO:0005524">
    <property type="term" value="F:ATP binding"/>
    <property type="evidence" value="ECO:0007669"/>
    <property type="project" value="InterPro"/>
</dbReference>
<dbReference type="GO" id="GO:0008270">
    <property type="term" value="F:zinc ion binding"/>
    <property type="evidence" value="ECO:0007669"/>
    <property type="project" value="UniProtKB-KW"/>
</dbReference>